<dbReference type="OrthoDB" id="531718at2"/>
<dbReference type="PATRIC" id="fig|1300342.3.peg.2782"/>
<organism evidence="2 3">
    <name type="scientific">Dokdonella koreensis DS-123</name>
    <dbReference type="NCBI Taxonomy" id="1300342"/>
    <lineage>
        <taxon>Bacteria</taxon>
        <taxon>Pseudomonadati</taxon>
        <taxon>Pseudomonadota</taxon>
        <taxon>Gammaproteobacteria</taxon>
        <taxon>Lysobacterales</taxon>
        <taxon>Rhodanobacteraceae</taxon>
        <taxon>Dokdonella</taxon>
    </lineage>
</organism>
<sequence>MRAVIVGVSLVATAGMATGIHAETPAGAATLVVPAGVSAAAQAGTTATASLVIGNSGGTALDWNLREAPRQSHFLAGSVPHLPLPAPVGVGPVPAYALNNTGVATTYIAEDVLDPAGLTTIGPAPTGTWVSGTFIGNDFAHHYMLESHWQVPTYALIAMDTATGQNTPVTTFPLTEGQWAGITWDATTSTLYGVACAEAICTLYTLDPSTGTHTRVGQVVGAEDGTGQTSLLDLTVDSAGRLYGINFFTRSLYAIDKTTGAAQTIGALGVTETPMYIQSIDFDKRNDTLYWFAFVSTGGPNVQGRIYTIDPSTGVATQQALIPGPAEQFAAAIATVGPCAAPSTVPWLRTEAISGSTAPGGTSAVTVTLDAAGLAPGTYSTDVCVYSNDASQGLRARVPVTFTVTPDTLFANGFEAP</sequence>
<reference evidence="2 3" key="1">
    <citation type="submission" date="2016-04" db="EMBL/GenBank/DDBJ databases">
        <title>Complete genome sequence of Dokdonella koreensis DS-123T.</title>
        <authorList>
            <person name="Kim J.F."/>
            <person name="Lee H."/>
            <person name="Kwak M.-J."/>
        </authorList>
    </citation>
    <scope>NUCLEOTIDE SEQUENCE [LARGE SCALE GENOMIC DNA]</scope>
    <source>
        <strain evidence="2 3">DS-123</strain>
    </source>
</reference>
<feature type="signal peptide" evidence="1">
    <location>
        <begin position="1"/>
        <end position="22"/>
    </location>
</feature>
<keyword evidence="3" id="KW-1185">Reference proteome</keyword>
<dbReference type="RefSeq" id="WP_150132154.1">
    <property type="nucleotide sequence ID" value="NZ_CP015249.1"/>
</dbReference>
<accession>A0A160DW75</accession>
<keyword evidence="1" id="KW-0732">Signal</keyword>
<name>A0A160DW75_9GAMM</name>
<dbReference type="EMBL" id="CP015249">
    <property type="protein sequence ID" value="ANB18848.1"/>
    <property type="molecule type" value="Genomic_DNA"/>
</dbReference>
<evidence type="ECO:0000313" key="3">
    <source>
        <dbReference type="Proteomes" id="UP000076830"/>
    </source>
</evidence>
<dbReference type="AlphaFoldDB" id="A0A160DW75"/>
<dbReference type="Proteomes" id="UP000076830">
    <property type="component" value="Chromosome"/>
</dbReference>
<proteinExistence type="predicted"/>
<dbReference type="KEGG" id="dko:I596_2855"/>
<feature type="chain" id="PRO_5007813490" evidence="1">
    <location>
        <begin position="23"/>
        <end position="417"/>
    </location>
</feature>
<dbReference type="Gene3D" id="2.130.10.10">
    <property type="entry name" value="YVTN repeat-like/Quinoprotein amine dehydrogenase"/>
    <property type="match status" value="1"/>
</dbReference>
<evidence type="ECO:0000313" key="2">
    <source>
        <dbReference type="EMBL" id="ANB18848.1"/>
    </source>
</evidence>
<evidence type="ECO:0000256" key="1">
    <source>
        <dbReference type="SAM" id="SignalP"/>
    </source>
</evidence>
<dbReference type="SUPFAM" id="SSF63825">
    <property type="entry name" value="YWTD domain"/>
    <property type="match status" value="1"/>
</dbReference>
<protein>
    <submittedName>
        <fullName evidence="2">Uncharacterized protein</fullName>
    </submittedName>
</protein>
<gene>
    <name evidence="2" type="ORF">I596_2855</name>
</gene>
<dbReference type="InterPro" id="IPR015943">
    <property type="entry name" value="WD40/YVTN_repeat-like_dom_sf"/>
</dbReference>